<keyword evidence="8 9" id="KW-0472">Membrane</keyword>
<dbReference type="Gene3D" id="1.50.40.10">
    <property type="entry name" value="Mitochondrial carrier domain"/>
    <property type="match status" value="2"/>
</dbReference>
<evidence type="ECO:0000256" key="2">
    <source>
        <dbReference type="ARBA" id="ARBA00006375"/>
    </source>
</evidence>
<dbReference type="InterPro" id="IPR023395">
    <property type="entry name" value="MCP_dom_sf"/>
</dbReference>
<comment type="caution">
    <text evidence="11">The sequence shown here is derived from an EMBL/GenBank/DDBJ whole genome shotgun (WGS) entry which is preliminary data.</text>
</comment>
<evidence type="ECO:0000256" key="8">
    <source>
        <dbReference type="ARBA" id="ARBA00023136"/>
    </source>
</evidence>
<dbReference type="SUPFAM" id="SSF103506">
    <property type="entry name" value="Mitochondrial carrier"/>
    <property type="match status" value="1"/>
</dbReference>
<protein>
    <recommendedName>
        <fullName evidence="13">Mitochondrial carrier protein</fullName>
    </recommendedName>
</protein>
<keyword evidence="7" id="KW-0496">Mitochondrion</keyword>
<dbReference type="PROSITE" id="PS50920">
    <property type="entry name" value="SOLCAR"/>
    <property type="match status" value="3"/>
</dbReference>
<evidence type="ECO:0000256" key="3">
    <source>
        <dbReference type="ARBA" id="ARBA00022448"/>
    </source>
</evidence>
<feature type="repeat" description="Solcar" evidence="9">
    <location>
        <begin position="49"/>
        <end position="138"/>
    </location>
</feature>
<dbReference type="InterPro" id="IPR018108">
    <property type="entry name" value="MCP_transmembrane"/>
</dbReference>
<name>A0A507D4M6_9FUNG</name>
<keyword evidence="3 10" id="KW-0813">Transport</keyword>
<evidence type="ECO:0000256" key="9">
    <source>
        <dbReference type="PROSITE-ProRule" id="PRU00282"/>
    </source>
</evidence>
<evidence type="ECO:0000256" key="1">
    <source>
        <dbReference type="ARBA" id="ARBA00004225"/>
    </source>
</evidence>
<dbReference type="GO" id="GO:0031966">
    <property type="term" value="C:mitochondrial membrane"/>
    <property type="evidence" value="ECO:0007669"/>
    <property type="project" value="UniProtKB-SubCell"/>
</dbReference>
<evidence type="ECO:0000256" key="10">
    <source>
        <dbReference type="RuleBase" id="RU000488"/>
    </source>
</evidence>
<evidence type="ECO:0000256" key="5">
    <source>
        <dbReference type="ARBA" id="ARBA00022737"/>
    </source>
</evidence>
<keyword evidence="6" id="KW-1133">Transmembrane helix</keyword>
<keyword evidence="5" id="KW-0677">Repeat</keyword>
<dbReference type="AlphaFoldDB" id="A0A507D4M6"/>
<reference evidence="11 12" key="1">
    <citation type="journal article" date="2019" name="Sci. Rep.">
        <title>Comparative genomics of chytrid fungi reveal insights into the obligate biotrophic and pathogenic lifestyle of Synchytrium endobioticum.</title>
        <authorList>
            <person name="van de Vossenberg B.T.L.H."/>
            <person name="Warris S."/>
            <person name="Nguyen H.D.T."/>
            <person name="van Gent-Pelzer M.P.E."/>
            <person name="Joly D.L."/>
            <person name="van de Geest H.C."/>
            <person name="Bonants P.J.M."/>
            <person name="Smith D.S."/>
            <person name="Levesque C.A."/>
            <person name="van der Lee T.A.J."/>
        </authorList>
    </citation>
    <scope>NUCLEOTIDE SEQUENCE [LARGE SCALE GENOMIC DNA]</scope>
    <source>
        <strain evidence="11 12">MB42</strain>
    </source>
</reference>
<sequence>MWASAAGHSLGTNCHITPLTGMPDSAKPSSLDACHLDASSQSPTFTKLVYSAKHVIGASAASFCSVLVGFPFDTIKTRMQWAASTVPMHKYNSMHDCIRKTYSKEGLQGFLRGLGPPLASVALVKSLSFSIYTSTKAQLSYLTNWNTDQSYLSLVSLATVAGSTAGVGVTIISCPLELIKIQRQLEKIVSRDTAKVPVPITTAAEPVKTTRTSWRVARDIIRGNGVAGLYRGIGLHCLRDSIGTGVYFSSYEGAKRLLSSSDGKSGPLTHLLSGGISGVSSWLVIFPLDLIKTKKQAEVLAGSGTKVTDMVRSIFQRDGIRGFYSGFTATLFRAIPIHSINWIVYEQVVKTIEQTRPAATSSHRA</sequence>
<dbReference type="EMBL" id="QEAN01000137">
    <property type="protein sequence ID" value="TPX46374.1"/>
    <property type="molecule type" value="Genomic_DNA"/>
</dbReference>
<evidence type="ECO:0000313" key="11">
    <source>
        <dbReference type="EMBL" id="TPX46374.1"/>
    </source>
</evidence>
<dbReference type="VEuPathDB" id="FungiDB:SeMB42_g03716"/>
<evidence type="ECO:0000256" key="4">
    <source>
        <dbReference type="ARBA" id="ARBA00022692"/>
    </source>
</evidence>
<evidence type="ECO:0000256" key="6">
    <source>
        <dbReference type="ARBA" id="ARBA00022989"/>
    </source>
</evidence>
<evidence type="ECO:0000313" key="12">
    <source>
        <dbReference type="Proteomes" id="UP000317494"/>
    </source>
</evidence>
<keyword evidence="4 9" id="KW-0812">Transmembrane</keyword>
<dbReference type="PANTHER" id="PTHR45624:SF9">
    <property type="entry name" value="CARRIER PROTEIN, PUTATIVE (AFU_ORTHOLOGUE AFUA_4G06390)-RELATED"/>
    <property type="match status" value="1"/>
</dbReference>
<proteinExistence type="inferred from homology"/>
<comment type="subcellular location">
    <subcellularLocation>
        <location evidence="1">Mitochondrion membrane</location>
        <topology evidence="1">Multi-pass membrane protein</topology>
    </subcellularLocation>
</comment>
<dbReference type="PANTHER" id="PTHR45624">
    <property type="entry name" value="MITOCHONDRIAL BASIC AMINO ACIDS TRANSPORTER-RELATED"/>
    <property type="match status" value="1"/>
</dbReference>
<gene>
    <name evidence="11" type="ORF">SeMB42_g03716</name>
</gene>
<dbReference type="InterPro" id="IPR050567">
    <property type="entry name" value="Mitochondrial_Carrier"/>
</dbReference>
<comment type="similarity">
    <text evidence="2 10">Belongs to the mitochondrial carrier (TC 2.A.29) family.</text>
</comment>
<evidence type="ECO:0000256" key="7">
    <source>
        <dbReference type="ARBA" id="ARBA00023128"/>
    </source>
</evidence>
<feature type="repeat" description="Solcar" evidence="9">
    <location>
        <begin position="265"/>
        <end position="351"/>
    </location>
</feature>
<accession>A0A507D4M6</accession>
<feature type="repeat" description="Solcar" evidence="9">
    <location>
        <begin position="153"/>
        <end position="257"/>
    </location>
</feature>
<evidence type="ECO:0008006" key="13">
    <source>
        <dbReference type="Google" id="ProtNLM"/>
    </source>
</evidence>
<organism evidence="11 12">
    <name type="scientific">Synchytrium endobioticum</name>
    <dbReference type="NCBI Taxonomy" id="286115"/>
    <lineage>
        <taxon>Eukaryota</taxon>
        <taxon>Fungi</taxon>
        <taxon>Fungi incertae sedis</taxon>
        <taxon>Chytridiomycota</taxon>
        <taxon>Chytridiomycota incertae sedis</taxon>
        <taxon>Chytridiomycetes</taxon>
        <taxon>Synchytriales</taxon>
        <taxon>Synchytriaceae</taxon>
        <taxon>Synchytrium</taxon>
    </lineage>
</organism>
<dbReference type="Proteomes" id="UP000317494">
    <property type="component" value="Unassembled WGS sequence"/>
</dbReference>
<dbReference type="GO" id="GO:0022857">
    <property type="term" value="F:transmembrane transporter activity"/>
    <property type="evidence" value="ECO:0007669"/>
    <property type="project" value="TreeGrafter"/>
</dbReference>
<dbReference type="Pfam" id="PF00153">
    <property type="entry name" value="Mito_carr"/>
    <property type="match status" value="3"/>
</dbReference>
<keyword evidence="12" id="KW-1185">Reference proteome</keyword>